<dbReference type="Pfam" id="PF04519">
    <property type="entry name" value="Bactofilin"/>
    <property type="match status" value="1"/>
</dbReference>
<sequence length="135" mass="14104">MFAKSSSGKKISGTDTLIGQATTFEGKLVCETDLRIEGSITGDVHCSQNVIIGESGKAYSHIQASSLVIAGFMQGDVSVTESVIIESSGRLEGNVLCQSFIIKEGGKFNGNSKMQQNAPSLTNAPIAEVTNSSNT</sequence>
<protein>
    <recommendedName>
        <fullName evidence="4">Polymer-forming cytoskeletal protein</fullName>
    </recommendedName>
</protein>
<dbReference type="Proteomes" id="UP000304148">
    <property type="component" value="Chromosome"/>
</dbReference>
<reference evidence="3" key="1">
    <citation type="submission" date="2018-08" db="EMBL/GenBank/DDBJ databases">
        <authorList>
            <person name="Chevrot R."/>
        </authorList>
    </citation>
    <scope>NUCLEOTIDE SEQUENCE [LARGE SCALE GENOMIC DNA]</scope>
</reference>
<gene>
    <name evidence="2" type="ORF">PBLR_10623</name>
</gene>
<organism evidence="2 3">
    <name type="scientific">Paenibacillus alvei</name>
    <name type="common">Bacillus alvei</name>
    <dbReference type="NCBI Taxonomy" id="44250"/>
    <lineage>
        <taxon>Bacteria</taxon>
        <taxon>Bacillati</taxon>
        <taxon>Bacillota</taxon>
        <taxon>Bacilli</taxon>
        <taxon>Bacillales</taxon>
        <taxon>Paenibacillaceae</taxon>
        <taxon>Paenibacillus</taxon>
    </lineage>
</organism>
<dbReference type="AlphaFoldDB" id="A0A383R5W1"/>
<comment type="similarity">
    <text evidence="1">Belongs to the bactofilin family.</text>
</comment>
<name>A0A383R5W1_PAEAL</name>
<evidence type="ECO:0000256" key="1">
    <source>
        <dbReference type="ARBA" id="ARBA00044755"/>
    </source>
</evidence>
<evidence type="ECO:0000313" key="2">
    <source>
        <dbReference type="EMBL" id="SYX82203.1"/>
    </source>
</evidence>
<accession>A0A383R5W1</accession>
<dbReference type="RefSeq" id="WP_138184637.1">
    <property type="nucleotide sequence ID" value="NZ_LS992241.1"/>
</dbReference>
<proteinExistence type="inferred from homology"/>
<evidence type="ECO:0000313" key="3">
    <source>
        <dbReference type="Proteomes" id="UP000304148"/>
    </source>
</evidence>
<dbReference type="PANTHER" id="PTHR35024:SF4">
    <property type="entry name" value="POLYMER-FORMING CYTOSKELETAL PROTEIN"/>
    <property type="match status" value="1"/>
</dbReference>
<dbReference type="PANTHER" id="PTHR35024">
    <property type="entry name" value="HYPOTHETICAL CYTOSOLIC PROTEIN"/>
    <property type="match status" value="1"/>
</dbReference>
<dbReference type="EMBL" id="LS992241">
    <property type="protein sequence ID" value="SYX82203.1"/>
    <property type="molecule type" value="Genomic_DNA"/>
</dbReference>
<dbReference type="InterPro" id="IPR007607">
    <property type="entry name" value="BacA/B"/>
</dbReference>
<evidence type="ECO:0008006" key="4">
    <source>
        <dbReference type="Google" id="ProtNLM"/>
    </source>
</evidence>